<organism evidence="1 2">
    <name type="scientific">Candolleomyces eurysporus</name>
    <dbReference type="NCBI Taxonomy" id="2828524"/>
    <lineage>
        <taxon>Eukaryota</taxon>
        <taxon>Fungi</taxon>
        <taxon>Dikarya</taxon>
        <taxon>Basidiomycota</taxon>
        <taxon>Agaricomycotina</taxon>
        <taxon>Agaricomycetes</taxon>
        <taxon>Agaricomycetidae</taxon>
        <taxon>Agaricales</taxon>
        <taxon>Agaricineae</taxon>
        <taxon>Psathyrellaceae</taxon>
        <taxon>Candolleomyces</taxon>
    </lineage>
</organism>
<keyword evidence="2" id="KW-1185">Reference proteome</keyword>
<evidence type="ECO:0000313" key="2">
    <source>
        <dbReference type="Proteomes" id="UP001140091"/>
    </source>
</evidence>
<accession>A0A9W8MIA8</accession>
<dbReference type="Proteomes" id="UP001140091">
    <property type="component" value="Unassembled WGS sequence"/>
</dbReference>
<dbReference type="OrthoDB" id="10272135at2759"/>
<dbReference type="EMBL" id="JANBPK010000815">
    <property type="protein sequence ID" value="KAJ2930937.1"/>
    <property type="molecule type" value="Genomic_DNA"/>
</dbReference>
<proteinExistence type="predicted"/>
<protein>
    <submittedName>
        <fullName evidence="1">Uncharacterized protein</fullName>
    </submittedName>
</protein>
<evidence type="ECO:0000313" key="1">
    <source>
        <dbReference type="EMBL" id="KAJ2930937.1"/>
    </source>
</evidence>
<reference evidence="1" key="1">
    <citation type="submission" date="2022-06" db="EMBL/GenBank/DDBJ databases">
        <title>Genome Sequence of Candolleomyces eurysporus.</title>
        <authorList>
            <person name="Buettner E."/>
        </authorList>
    </citation>
    <scope>NUCLEOTIDE SEQUENCE</scope>
    <source>
        <strain evidence="1">VTCC 930004</strain>
    </source>
</reference>
<feature type="non-terminal residue" evidence="1">
    <location>
        <position position="1"/>
    </location>
</feature>
<gene>
    <name evidence="1" type="ORF">H1R20_g6166</name>
</gene>
<dbReference type="AlphaFoldDB" id="A0A9W8MIA8"/>
<comment type="caution">
    <text evidence="1">The sequence shown here is derived from an EMBL/GenBank/DDBJ whole genome shotgun (WGS) entry which is preliminary data.</text>
</comment>
<name>A0A9W8MIA8_9AGAR</name>
<sequence length="212" mass="23915">MMADGKDVDVAVLEAIHMGNDVGKLLMNVHLTSMVFKQLWSAGYVRHWRDLGDLPDIPEEAWSTLKIDFPFESHHQARRQGKSATSNSRLRGLAYSNLVLTPIIGLSTVSIASSSIVRARMIGTGVLLGNDKPEVIQEVEDVLFKFYYEMWENGTSVFSAILPMLDRLPWRKLLSISDNDPIRQWFQLALPDTEASSGVAKKYRNKRPRSVI</sequence>